<dbReference type="InterPro" id="IPR036282">
    <property type="entry name" value="Glutathione-S-Trfase_C_sf"/>
</dbReference>
<dbReference type="RefSeq" id="WP_051241901.1">
    <property type="nucleotide sequence ID" value="NZ_JAXOJX010000001.1"/>
</dbReference>
<keyword evidence="2" id="KW-0614">Plasmid</keyword>
<dbReference type="Gene3D" id="1.20.1050.10">
    <property type="match status" value="1"/>
</dbReference>
<proteinExistence type="predicted"/>
<comment type="caution">
    <text evidence="2">The sequence shown here is derived from an EMBL/GenBank/DDBJ whole genome shotgun (WGS) entry which is preliminary data.</text>
</comment>
<accession>A0ABU5I7Q4</accession>
<gene>
    <name evidence="2" type="ORF">SM757_00865</name>
</gene>
<geneLocation type="plasmid" evidence="2">
    <name>unnamed</name>
</geneLocation>
<reference evidence="2 3" key="1">
    <citation type="submission" date="2023-11" db="EMBL/GenBank/DDBJ databases">
        <title>Draft genome of Azohydromonas lata strain H1 (DSM1123), a polyhydroxyalkanoate producer.</title>
        <authorList>
            <person name="Traversa D."/>
            <person name="D'Addabbo P."/>
            <person name="Pazzani C."/>
            <person name="Manzari C."/>
            <person name="Chiara M."/>
            <person name="Scrascia M."/>
        </authorList>
    </citation>
    <scope>NUCLEOTIDE SEQUENCE [LARGE SCALE GENOMIC DNA]</scope>
    <source>
        <strain evidence="2 3">H1</strain>
        <plasmid evidence="2">unnamed</plasmid>
    </source>
</reference>
<dbReference type="SUPFAM" id="SSF47616">
    <property type="entry name" value="GST C-terminal domain-like"/>
    <property type="match status" value="1"/>
</dbReference>
<dbReference type="PANTHER" id="PTHR44051">
    <property type="entry name" value="GLUTATHIONE S-TRANSFERASE-RELATED"/>
    <property type="match status" value="1"/>
</dbReference>
<dbReference type="EMBL" id="JAXOJX010000001">
    <property type="protein sequence ID" value="MDZ5455114.1"/>
    <property type="molecule type" value="Genomic_DNA"/>
</dbReference>
<dbReference type="InterPro" id="IPR040079">
    <property type="entry name" value="Glutathione_S-Trfase"/>
</dbReference>
<evidence type="ECO:0000313" key="3">
    <source>
        <dbReference type="Proteomes" id="UP001293718"/>
    </source>
</evidence>
<dbReference type="SFLD" id="SFLDG00358">
    <property type="entry name" value="Main_(cytGST)"/>
    <property type="match status" value="1"/>
</dbReference>
<protein>
    <submittedName>
        <fullName evidence="2">Glutathione S-transferase family protein</fullName>
    </submittedName>
</protein>
<evidence type="ECO:0000259" key="1">
    <source>
        <dbReference type="PROSITE" id="PS50404"/>
    </source>
</evidence>
<dbReference type="Gene3D" id="3.40.30.10">
    <property type="entry name" value="Glutaredoxin"/>
    <property type="match status" value="1"/>
</dbReference>
<dbReference type="InterPro" id="IPR036249">
    <property type="entry name" value="Thioredoxin-like_sf"/>
</dbReference>
<dbReference type="InterPro" id="IPR004045">
    <property type="entry name" value="Glutathione_S-Trfase_N"/>
</dbReference>
<keyword evidence="3" id="KW-1185">Reference proteome</keyword>
<dbReference type="PROSITE" id="PS50404">
    <property type="entry name" value="GST_NTER"/>
    <property type="match status" value="1"/>
</dbReference>
<evidence type="ECO:0000313" key="2">
    <source>
        <dbReference type="EMBL" id="MDZ5455114.1"/>
    </source>
</evidence>
<dbReference type="SUPFAM" id="SSF52833">
    <property type="entry name" value="Thioredoxin-like"/>
    <property type="match status" value="1"/>
</dbReference>
<name>A0ABU5I7Q4_9BURK</name>
<dbReference type="SFLD" id="SFLDS00019">
    <property type="entry name" value="Glutathione_Transferase_(cytos"/>
    <property type="match status" value="1"/>
</dbReference>
<sequence length="205" mass="22182">MLTLYHAPGSVSSRIAWLLEELGAMYELVNVADPYSTGGRADARNPHPHGFTPALDHDGRIVTETGAIALYLTDLFPNAQVGVPAGDALRGRYLTWLFYQVGLTEPLVYMKGTQALSRDAAMARLDAAMMQHIEATLAESGPYLLGERFTAADILMMSLFEQARPLLGASPSIDAYLALADRPARRRALQRDKPHAPSAVHAAGP</sequence>
<dbReference type="PANTHER" id="PTHR44051:SF8">
    <property type="entry name" value="GLUTATHIONE S-TRANSFERASE GSTA"/>
    <property type="match status" value="1"/>
</dbReference>
<dbReference type="Pfam" id="PF13417">
    <property type="entry name" value="GST_N_3"/>
    <property type="match status" value="1"/>
</dbReference>
<organism evidence="2 3">
    <name type="scientific">Azohydromonas lata</name>
    <dbReference type="NCBI Taxonomy" id="45677"/>
    <lineage>
        <taxon>Bacteria</taxon>
        <taxon>Pseudomonadati</taxon>
        <taxon>Pseudomonadota</taxon>
        <taxon>Betaproteobacteria</taxon>
        <taxon>Burkholderiales</taxon>
        <taxon>Sphaerotilaceae</taxon>
        <taxon>Azohydromonas</taxon>
    </lineage>
</organism>
<feature type="domain" description="GST N-terminal" evidence="1">
    <location>
        <begin position="1"/>
        <end position="80"/>
    </location>
</feature>
<dbReference type="Proteomes" id="UP001293718">
    <property type="component" value="Unassembled WGS sequence"/>
</dbReference>
<dbReference type="SFLD" id="SFLDG01150">
    <property type="entry name" value="Main.1:_Beta-like"/>
    <property type="match status" value="1"/>
</dbReference>
<dbReference type="CDD" id="cd03046">
    <property type="entry name" value="GST_N_GTT1_like"/>
    <property type="match status" value="1"/>
</dbReference>